<dbReference type="InterPro" id="IPR015421">
    <property type="entry name" value="PyrdxlP-dep_Trfase_major"/>
</dbReference>
<dbReference type="GO" id="GO:0008265">
    <property type="term" value="F:molybdenum cofactor sulfurtransferase activity"/>
    <property type="evidence" value="ECO:0007669"/>
    <property type="project" value="TreeGrafter"/>
</dbReference>
<name>A0A7H8RCA4_TALRU</name>
<accession>A0A7H8RCA4</accession>
<dbReference type="Gene3D" id="3.90.1150.10">
    <property type="entry name" value="Aspartate Aminotransferase, domain 1"/>
    <property type="match status" value="1"/>
</dbReference>
<dbReference type="InterPro" id="IPR015422">
    <property type="entry name" value="PyrdxlP-dep_Trfase_small"/>
</dbReference>
<dbReference type="EMBL" id="CP055903">
    <property type="protein sequence ID" value="QKX64099.1"/>
    <property type="molecule type" value="Genomic_DNA"/>
</dbReference>
<dbReference type="GO" id="GO:0043545">
    <property type="term" value="P:molybdopterin cofactor metabolic process"/>
    <property type="evidence" value="ECO:0007669"/>
    <property type="project" value="TreeGrafter"/>
</dbReference>
<proteinExistence type="predicted"/>
<dbReference type="PANTHER" id="PTHR14237:SF80">
    <property type="entry name" value="MOLYBDENUM COFACTOR SULFURASE"/>
    <property type="match status" value="1"/>
</dbReference>
<protein>
    <recommendedName>
        <fullName evidence="3">Aminotransferase class V domain-containing protein</fullName>
    </recommendedName>
</protein>
<evidence type="ECO:0000313" key="2">
    <source>
        <dbReference type="Proteomes" id="UP000509510"/>
    </source>
</evidence>
<dbReference type="InterPro" id="IPR015424">
    <property type="entry name" value="PyrdxlP-dep_Trfase"/>
</dbReference>
<dbReference type="KEGG" id="trg:TRUGW13939_11272"/>
<dbReference type="RefSeq" id="XP_035350273.1">
    <property type="nucleotide sequence ID" value="XM_035494380.1"/>
</dbReference>
<dbReference type="SUPFAM" id="SSF53383">
    <property type="entry name" value="PLP-dependent transferases"/>
    <property type="match status" value="1"/>
</dbReference>
<gene>
    <name evidence="1" type="ORF">TRUGW13939_11272</name>
</gene>
<sequence length="293" mass="32039">MSRADFEKLPSGPIRVPRTDKYKWTTAASSLARSSTPIKRCLSPAGVQPFGCRSSGLDHVTGLDRAPDFAAVSFYKIFGFPDLGGLIVRKKSAQVLLQRPYFGGGTVEMATCSDQPWHSRKVASIHEALEDAVYLPGTRFTSYNPSHCTPLRAPLFYAPPERLERSIIAFNIRSDEGRWLGLSHIEKSANEHRIHLRTGTVCNPGGLAKILNLEQWELFQNYTAGVRCGYRSVLIGNKPSGIIRVSLGAMSAISDVEIFVGFVQDLSAAGTLPLLISAPLPSPQSLIVHTMMV</sequence>
<dbReference type="Proteomes" id="UP000509510">
    <property type="component" value="Chromosome VI"/>
</dbReference>
<evidence type="ECO:0008006" key="3">
    <source>
        <dbReference type="Google" id="ProtNLM"/>
    </source>
</evidence>
<keyword evidence="2" id="KW-1185">Reference proteome</keyword>
<dbReference type="OrthoDB" id="10264306at2759"/>
<dbReference type="Gene3D" id="3.40.640.10">
    <property type="entry name" value="Type I PLP-dependent aspartate aminotransferase-like (Major domain)"/>
    <property type="match status" value="1"/>
</dbReference>
<reference evidence="2" key="1">
    <citation type="submission" date="2020-06" db="EMBL/GenBank/DDBJ databases">
        <title>A chromosome-scale genome assembly of Talaromyces rugulosus W13939.</title>
        <authorList>
            <person name="Wang B."/>
            <person name="Guo L."/>
            <person name="Ye K."/>
            <person name="Wang L."/>
        </authorList>
    </citation>
    <scope>NUCLEOTIDE SEQUENCE [LARGE SCALE GENOMIC DNA]</scope>
    <source>
        <strain evidence="2">W13939</strain>
    </source>
</reference>
<evidence type="ECO:0000313" key="1">
    <source>
        <dbReference type="EMBL" id="QKX64099.1"/>
    </source>
</evidence>
<dbReference type="GeneID" id="55998750"/>
<dbReference type="AlphaFoldDB" id="A0A7H8RCA4"/>
<organism evidence="1 2">
    <name type="scientific">Talaromyces rugulosus</name>
    <name type="common">Penicillium rugulosum</name>
    <dbReference type="NCBI Taxonomy" id="121627"/>
    <lineage>
        <taxon>Eukaryota</taxon>
        <taxon>Fungi</taxon>
        <taxon>Dikarya</taxon>
        <taxon>Ascomycota</taxon>
        <taxon>Pezizomycotina</taxon>
        <taxon>Eurotiomycetes</taxon>
        <taxon>Eurotiomycetidae</taxon>
        <taxon>Eurotiales</taxon>
        <taxon>Trichocomaceae</taxon>
        <taxon>Talaromyces</taxon>
        <taxon>Talaromyces sect. Islandici</taxon>
    </lineage>
</organism>
<dbReference type="PANTHER" id="PTHR14237">
    <property type="entry name" value="MOLYBDOPTERIN COFACTOR SULFURASE MOSC"/>
    <property type="match status" value="1"/>
</dbReference>